<dbReference type="InterPro" id="IPR050261">
    <property type="entry name" value="FrsA_esterase"/>
</dbReference>
<keyword evidence="2" id="KW-0378">Hydrolase</keyword>
<gene>
    <name evidence="2" type="ORF">DQK91_08505</name>
</gene>
<dbReference type="Proteomes" id="UP000434052">
    <property type="component" value="Unassembled WGS sequence"/>
</dbReference>
<proteinExistence type="predicted"/>
<evidence type="ECO:0000259" key="1">
    <source>
        <dbReference type="Pfam" id="PF01738"/>
    </source>
</evidence>
<evidence type="ECO:0000313" key="2">
    <source>
        <dbReference type="EMBL" id="TVM34603.1"/>
    </source>
</evidence>
<dbReference type="SUPFAM" id="SSF53474">
    <property type="entry name" value="alpha/beta-Hydrolases"/>
    <property type="match status" value="1"/>
</dbReference>
<organism evidence="2 3">
    <name type="scientific">Oceanidesulfovibrio marinus</name>
    <dbReference type="NCBI Taxonomy" id="370038"/>
    <lineage>
        <taxon>Bacteria</taxon>
        <taxon>Pseudomonadati</taxon>
        <taxon>Thermodesulfobacteriota</taxon>
        <taxon>Desulfovibrionia</taxon>
        <taxon>Desulfovibrionales</taxon>
        <taxon>Desulfovibrionaceae</taxon>
        <taxon>Oceanidesulfovibrio</taxon>
    </lineage>
</organism>
<sequence>MVVTALALGVVLSQSVPPARAEVVMETVDYEQGGQTLEGVLAYDDAISGPRPGVVIFHAWYGPREHEMNTARRLAELGYTALVADVYGKGVRAANSEEAAKLAKSFYADRELMQARALAAVENLRESSLTDPGRLFAIGYCFGGAVVLEGARAGANLLGVVSIHGSLSTPHPAMMSNFHGSVLALHGADDPVVPPEDVRAFQKELTDAGVDWVFTTYGNAVHAFTDETADTEGARYNPIAAKRAWRDMLAFFQELLERSGGTD</sequence>
<dbReference type="EMBL" id="QMIF01000004">
    <property type="protein sequence ID" value="TVM34603.1"/>
    <property type="molecule type" value="Genomic_DNA"/>
</dbReference>
<dbReference type="InterPro" id="IPR002925">
    <property type="entry name" value="Dienelactn_hydro"/>
</dbReference>
<accession>A0A6P1ZKK8</accession>
<dbReference type="PANTHER" id="PTHR22946:SF0">
    <property type="entry name" value="DIENELACTONE HYDROLASE DOMAIN-CONTAINING PROTEIN"/>
    <property type="match status" value="1"/>
</dbReference>
<name>A0A6P1ZKK8_9BACT</name>
<comment type="caution">
    <text evidence="2">The sequence shown here is derived from an EMBL/GenBank/DDBJ whole genome shotgun (WGS) entry which is preliminary data.</text>
</comment>
<dbReference type="AlphaFoldDB" id="A0A6P1ZKK8"/>
<feature type="domain" description="Dienelactone hydrolase" evidence="1">
    <location>
        <begin position="39"/>
        <end position="255"/>
    </location>
</feature>
<dbReference type="PANTHER" id="PTHR22946">
    <property type="entry name" value="DIENELACTONE HYDROLASE DOMAIN-CONTAINING PROTEIN-RELATED"/>
    <property type="match status" value="1"/>
</dbReference>
<dbReference type="InterPro" id="IPR029058">
    <property type="entry name" value="AB_hydrolase_fold"/>
</dbReference>
<dbReference type="OrthoDB" id="9787933at2"/>
<dbReference type="Pfam" id="PF01738">
    <property type="entry name" value="DLH"/>
    <property type="match status" value="1"/>
</dbReference>
<evidence type="ECO:0000313" key="3">
    <source>
        <dbReference type="Proteomes" id="UP000434052"/>
    </source>
</evidence>
<reference evidence="2 3" key="1">
    <citation type="submission" date="2018-06" db="EMBL/GenBank/DDBJ databases">
        <title>Complete genome of Desulfovibrio marinus P48SEP.</title>
        <authorList>
            <person name="Crispim J.S."/>
            <person name="Vidigal P.M.P."/>
            <person name="Silva L.C.F."/>
            <person name="Araujo L.C."/>
            <person name="Laguardia C.N."/>
            <person name="Dias R.S."/>
            <person name="Sousa M.P."/>
            <person name="Paula S.O."/>
            <person name="Silva C."/>
        </authorList>
    </citation>
    <scope>NUCLEOTIDE SEQUENCE [LARGE SCALE GENOMIC DNA]</scope>
    <source>
        <strain evidence="2 3">P48SEP</strain>
    </source>
</reference>
<dbReference type="GO" id="GO:0016787">
    <property type="term" value="F:hydrolase activity"/>
    <property type="evidence" value="ECO:0007669"/>
    <property type="project" value="UniProtKB-KW"/>
</dbReference>
<protein>
    <submittedName>
        <fullName evidence="2">Dienelactone hydrolase family protein</fullName>
    </submittedName>
</protein>
<dbReference type="Gene3D" id="3.40.50.1820">
    <property type="entry name" value="alpha/beta hydrolase"/>
    <property type="match status" value="1"/>
</dbReference>